<accession>A0AAN8P4H0</accession>
<dbReference type="GO" id="GO:0006446">
    <property type="term" value="P:regulation of translational initiation"/>
    <property type="evidence" value="ECO:0007669"/>
    <property type="project" value="TreeGrafter"/>
</dbReference>
<organism evidence="2 3">
    <name type="scientific">Polyplax serrata</name>
    <name type="common">Common mouse louse</name>
    <dbReference type="NCBI Taxonomy" id="468196"/>
    <lineage>
        <taxon>Eukaryota</taxon>
        <taxon>Metazoa</taxon>
        <taxon>Ecdysozoa</taxon>
        <taxon>Arthropoda</taxon>
        <taxon>Hexapoda</taxon>
        <taxon>Insecta</taxon>
        <taxon>Pterygota</taxon>
        <taxon>Neoptera</taxon>
        <taxon>Paraneoptera</taxon>
        <taxon>Psocodea</taxon>
        <taxon>Troctomorpha</taxon>
        <taxon>Phthiraptera</taxon>
        <taxon>Anoplura</taxon>
        <taxon>Polyplacidae</taxon>
        <taxon>Polyplax</taxon>
    </lineage>
</organism>
<evidence type="ECO:0000313" key="3">
    <source>
        <dbReference type="Proteomes" id="UP001372834"/>
    </source>
</evidence>
<reference evidence="2 3" key="1">
    <citation type="submission" date="2023-10" db="EMBL/GenBank/DDBJ databases">
        <title>Genomes of two closely related lineages of the louse Polyplax serrata with different host specificities.</title>
        <authorList>
            <person name="Martinu J."/>
            <person name="Tarabai H."/>
            <person name="Stefka J."/>
            <person name="Hypsa V."/>
        </authorList>
    </citation>
    <scope>NUCLEOTIDE SEQUENCE [LARGE SCALE GENOMIC DNA]</scope>
    <source>
        <strain evidence="2">HR10_N</strain>
    </source>
</reference>
<dbReference type="PANTHER" id="PTHR23254:SF18">
    <property type="entry name" value="RE28271P"/>
    <property type="match status" value="1"/>
</dbReference>
<dbReference type="Gene3D" id="1.25.40.180">
    <property type="match status" value="1"/>
</dbReference>
<dbReference type="PANTHER" id="PTHR23254">
    <property type="entry name" value="EIF4G DOMAIN PROTEIN"/>
    <property type="match status" value="1"/>
</dbReference>
<dbReference type="InterPro" id="IPR051367">
    <property type="entry name" value="mRNA_TranslReg/HistoneTransl"/>
</dbReference>
<dbReference type="GO" id="GO:0005829">
    <property type="term" value="C:cytosol"/>
    <property type="evidence" value="ECO:0007669"/>
    <property type="project" value="TreeGrafter"/>
</dbReference>
<proteinExistence type="predicted"/>
<dbReference type="AlphaFoldDB" id="A0AAN8P4H0"/>
<feature type="compositionally biased region" description="Basic and acidic residues" evidence="1">
    <location>
        <begin position="270"/>
        <end position="283"/>
    </location>
</feature>
<feature type="region of interest" description="Disordered" evidence="1">
    <location>
        <begin position="364"/>
        <end position="394"/>
    </location>
</feature>
<protein>
    <submittedName>
        <fullName evidence="2">Uncharacterized protein</fullName>
    </submittedName>
</protein>
<name>A0AAN8P4H0_POLSC</name>
<comment type="caution">
    <text evidence="2">The sequence shown here is derived from an EMBL/GenBank/DDBJ whole genome shotgun (WGS) entry which is preliminary data.</text>
</comment>
<gene>
    <name evidence="2" type="ORF">RUM43_014257</name>
</gene>
<feature type="region of interest" description="Disordered" evidence="1">
    <location>
        <begin position="270"/>
        <end position="308"/>
    </location>
</feature>
<dbReference type="Proteomes" id="UP001372834">
    <property type="component" value="Unassembled WGS sequence"/>
</dbReference>
<evidence type="ECO:0000313" key="2">
    <source>
        <dbReference type="EMBL" id="KAK6631161.1"/>
    </source>
</evidence>
<dbReference type="GO" id="GO:0008494">
    <property type="term" value="F:translation activator activity"/>
    <property type="evidence" value="ECO:0007669"/>
    <property type="project" value="TreeGrafter"/>
</dbReference>
<evidence type="ECO:0000256" key="1">
    <source>
        <dbReference type="SAM" id="MobiDB-lite"/>
    </source>
</evidence>
<feature type="compositionally biased region" description="Basic and acidic residues" evidence="1">
    <location>
        <begin position="293"/>
        <end position="308"/>
    </location>
</feature>
<dbReference type="EMBL" id="JAWJWE010000009">
    <property type="protein sequence ID" value="KAK6631161.1"/>
    <property type="molecule type" value="Genomic_DNA"/>
</dbReference>
<sequence length="394" mass="45594">MAGRGRRVGNDSEPVKIVGTPVDLKNEEAFDDSTLIKNISEINLENNNVTLLQIIESIFKKLCTSETALKNTITNLYNKALEDLEFGDKFVVAIQQIINIEVESSTVRKEFLSAMEAEFKLKETVSQTNKTRFFNAITFLGSSFHSIKIQGSSFWIFGFALLDYLEFLLKEGKEEEMKVLIKQLILNYDGIIEVSKLAEKFKLLEHNLRYKIINTNESDTIKYWCLLTLELIINHCKPLSEPTRDFYTKNLTDGYSEIEAYLITVQKNKKSLDPGDSVKHETNKTNTQASPEIAKHQTENERKSFDRRANRAKDETRMMDKFVDMNLNFKPKNNLFKDLRNLSSGQNKTVENKSLQKKQQITMGHFDKFDAQPQRIVRLDHQRKNKDGHKDFNK</sequence>